<dbReference type="InterPro" id="IPR029069">
    <property type="entry name" value="HotDog_dom_sf"/>
</dbReference>
<feature type="domain" description="Thioesterase" evidence="1">
    <location>
        <begin position="63"/>
        <end position="135"/>
    </location>
</feature>
<dbReference type="AlphaFoldDB" id="A0A839UTD2"/>
<proteinExistence type="predicted"/>
<protein>
    <submittedName>
        <fullName evidence="2">Acyl-coenzyme A thioesterase PaaI-like protein</fullName>
    </submittedName>
</protein>
<gene>
    <name evidence="2" type="ORF">FHS30_001821</name>
</gene>
<dbReference type="CDD" id="cd03443">
    <property type="entry name" value="PaaI_thioesterase"/>
    <property type="match status" value="1"/>
</dbReference>
<name>A0A839UTD2_9GAMM</name>
<accession>A0A839UTD2</accession>
<dbReference type="GO" id="GO:0016790">
    <property type="term" value="F:thiolester hydrolase activity"/>
    <property type="evidence" value="ECO:0007669"/>
    <property type="project" value="UniProtKB-ARBA"/>
</dbReference>
<comment type="caution">
    <text evidence="2">The sequence shown here is derived from an EMBL/GenBank/DDBJ whole genome shotgun (WGS) entry which is preliminary data.</text>
</comment>
<reference evidence="2 3" key="1">
    <citation type="submission" date="2020-08" db="EMBL/GenBank/DDBJ databases">
        <title>Genomic Encyclopedia of Type Strains, Phase III (KMG-III): the genomes of soil and plant-associated and newly described type strains.</title>
        <authorList>
            <person name="Whitman W."/>
        </authorList>
    </citation>
    <scope>NUCLEOTIDE SEQUENCE [LARGE SCALE GENOMIC DNA]</scope>
    <source>
        <strain evidence="2 3">CECT 8571</strain>
    </source>
</reference>
<evidence type="ECO:0000313" key="2">
    <source>
        <dbReference type="EMBL" id="MBB3168637.1"/>
    </source>
</evidence>
<dbReference type="RefSeq" id="WP_183910103.1">
    <property type="nucleotide sequence ID" value="NZ_JACHXZ010000002.1"/>
</dbReference>
<sequence>MSQSSDFADLVRQARAQQRPELLTQAIPYARLLGIQAQQHPDGLRFLMAASAGNVGNPTLPALHGGAIGGCMETAAALHLLMHMDTLKVPKIVDFSIDYVRAGKLRDTWVSCDVVRQGRRLVNIGINAWQTDPSESIARARAHFLLSD</sequence>
<dbReference type="EMBL" id="JACHXZ010000002">
    <property type="protein sequence ID" value="MBB3168637.1"/>
    <property type="molecule type" value="Genomic_DNA"/>
</dbReference>
<organism evidence="2 3">
    <name type="scientific">Simiduia aestuariiviva</name>
    <dbReference type="NCBI Taxonomy" id="1510459"/>
    <lineage>
        <taxon>Bacteria</taxon>
        <taxon>Pseudomonadati</taxon>
        <taxon>Pseudomonadota</taxon>
        <taxon>Gammaproteobacteria</taxon>
        <taxon>Cellvibrionales</taxon>
        <taxon>Cellvibrionaceae</taxon>
        <taxon>Simiduia</taxon>
    </lineage>
</organism>
<keyword evidence="3" id="KW-1185">Reference proteome</keyword>
<evidence type="ECO:0000313" key="3">
    <source>
        <dbReference type="Proteomes" id="UP000559987"/>
    </source>
</evidence>
<dbReference type="SUPFAM" id="SSF54637">
    <property type="entry name" value="Thioesterase/thiol ester dehydrase-isomerase"/>
    <property type="match status" value="1"/>
</dbReference>
<dbReference type="InterPro" id="IPR006683">
    <property type="entry name" value="Thioestr_dom"/>
</dbReference>
<dbReference type="Pfam" id="PF03061">
    <property type="entry name" value="4HBT"/>
    <property type="match status" value="1"/>
</dbReference>
<dbReference type="Proteomes" id="UP000559987">
    <property type="component" value="Unassembled WGS sequence"/>
</dbReference>
<evidence type="ECO:0000259" key="1">
    <source>
        <dbReference type="Pfam" id="PF03061"/>
    </source>
</evidence>
<dbReference type="Gene3D" id="3.10.129.10">
    <property type="entry name" value="Hotdog Thioesterase"/>
    <property type="match status" value="1"/>
</dbReference>